<sequence length="230" mass="25409">MSSLAVGRGLDLDLELGIWLAGLFSGPELAAAELLLQLSVLGEAEAKAEPTKSSRCSAGSRCEGLSVEAEERVFQEIPASASTELDRRARKRHRLLSELYADTIPAKSDAAAKKKRRKTHHDHGGPSSESKETSPSPLSVSFYELQPKKREMDPELGEVTEEEGDAIDVRAAVAEQRRRRRRRRQMARRAAEEELEAEFNRRLAREETSRNVEAAVDGGVNDLSTDKCKA</sequence>
<dbReference type="EMBL" id="KD026118">
    <property type="protein sequence ID" value="EMS66874.1"/>
    <property type="molecule type" value="Genomic_DNA"/>
</dbReference>
<feature type="compositionally biased region" description="Basic and acidic residues" evidence="1">
    <location>
        <begin position="198"/>
        <end position="210"/>
    </location>
</feature>
<organism evidence="2">
    <name type="scientific">Triticum urartu</name>
    <name type="common">Red wild einkorn</name>
    <name type="synonym">Crithodium urartu</name>
    <dbReference type="NCBI Taxonomy" id="4572"/>
    <lineage>
        <taxon>Eukaryota</taxon>
        <taxon>Viridiplantae</taxon>
        <taxon>Streptophyta</taxon>
        <taxon>Embryophyta</taxon>
        <taxon>Tracheophyta</taxon>
        <taxon>Spermatophyta</taxon>
        <taxon>Magnoliopsida</taxon>
        <taxon>Liliopsida</taxon>
        <taxon>Poales</taxon>
        <taxon>Poaceae</taxon>
        <taxon>BOP clade</taxon>
        <taxon>Pooideae</taxon>
        <taxon>Triticodae</taxon>
        <taxon>Triticeae</taxon>
        <taxon>Triticinae</taxon>
        <taxon>Triticum</taxon>
    </lineage>
</organism>
<dbReference type="PANTHER" id="PTHR35167:SF16">
    <property type="match status" value="1"/>
</dbReference>
<reference evidence="2" key="1">
    <citation type="journal article" date="2013" name="Nature">
        <title>Draft genome of the wheat A-genome progenitor Triticum urartu.</title>
        <authorList>
            <person name="Ling H.Q."/>
            <person name="Zhao S."/>
            <person name="Liu D."/>
            <person name="Wang J."/>
            <person name="Sun H."/>
            <person name="Zhang C."/>
            <person name="Fan H."/>
            <person name="Li D."/>
            <person name="Dong L."/>
            <person name="Tao Y."/>
            <person name="Gao C."/>
            <person name="Wu H."/>
            <person name="Li Y."/>
            <person name="Cui Y."/>
            <person name="Guo X."/>
            <person name="Zheng S."/>
            <person name="Wang B."/>
            <person name="Yu K."/>
            <person name="Liang Q."/>
            <person name="Yang W."/>
            <person name="Lou X."/>
            <person name="Chen J."/>
            <person name="Feng M."/>
            <person name="Jian J."/>
            <person name="Zhang X."/>
            <person name="Luo G."/>
            <person name="Jiang Y."/>
            <person name="Liu J."/>
            <person name="Wang Z."/>
            <person name="Sha Y."/>
            <person name="Zhang B."/>
            <person name="Wu H."/>
            <person name="Tang D."/>
            <person name="Shen Q."/>
            <person name="Xue P."/>
            <person name="Zou S."/>
            <person name="Wang X."/>
            <person name="Liu X."/>
            <person name="Wang F."/>
            <person name="Yang Y."/>
            <person name="An X."/>
            <person name="Dong Z."/>
            <person name="Zhang K."/>
            <person name="Zhang X."/>
            <person name="Luo M.C."/>
            <person name="Dvorak J."/>
            <person name="Tong Y."/>
            <person name="Wang J."/>
            <person name="Yang H."/>
            <person name="Li Z."/>
            <person name="Wang D."/>
            <person name="Zhang A."/>
            <person name="Wang J."/>
        </authorList>
    </citation>
    <scope>NUCLEOTIDE SEQUENCE</scope>
</reference>
<protein>
    <submittedName>
        <fullName evidence="2">Uncharacterized protein</fullName>
    </submittedName>
</protein>
<feature type="region of interest" description="Disordered" evidence="1">
    <location>
        <begin position="107"/>
        <end position="230"/>
    </location>
</feature>
<evidence type="ECO:0000256" key="1">
    <source>
        <dbReference type="SAM" id="MobiDB-lite"/>
    </source>
</evidence>
<dbReference type="PANTHER" id="PTHR35167">
    <property type="entry name" value="OS05G0216466 PROTEIN"/>
    <property type="match status" value="1"/>
</dbReference>
<evidence type="ECO:0000313" key="2">
    <source>
        <dbReference type="EMBL" id="EMS66874.1"/>
    </source>
</evidence>
<name>M8B091_TRIUA</name>
<feature type="compositionally biased region" description="Basic residues" evidence="1">
    <location>
        <begin position="177"/>
        <end position="187"/>
    </location>
</feature>
<proteinExistence type="predicted"/>
<gene>
    <name evidence="2" type="ORF">TRIUR3_05563</name>
</gene>
<dbReference type="AlphaFoldDB" id="M8B091"/>
<feature type="compositionally biased region" description="Acidic residues" evidence="1">
    <location>
        <begin position="154"/>
        <end position="166"/>
    </location>
</feature>
<accession>M8B091</accession>